<evidence type="ECO:0000313" key="2">
    <source>
        <dbReference type="Proteomes" id="UP000070376"/>
    </source>
</evidence>
<sequence>MINHFVSSVFTVKILKYKRAFGKIVVCKRQCNLKACIISCKYNWIGGYQ</sequence>
<gene>
    <name evidence="1" type="ORF">HMPREF3213_03888</name>
</gene>
<proteinExistence type="predicted"/>
<name>A0A133K9J0_HEYCO</name>
<accession>A0A133K9J0</accession>
<comment type="caution">
    <text evidence="1">The sequence shown here is derived from an EMBL/GenBank/DDBJ whole genome shotgun (WGS) entry which is preliminary data.</text>
</comment>
<organism evidence="1 2">
    <name type="scientific">Heyndrickxia coagulans</name>
    <name type="common">Weizmannia coagulans</name>
    <dbReference type="NCBI Taxonomy" id="1398"/>
    <lineage>
        <taxon>Bacteria</taxon>
        <taxon>Bacillati</taxon>
        <taxon>Bacillota</taxon>
        <taxon>Bacilli</taxon>
        <taxon>Bacillales</taxon>
        <taxon>Bacillaceae</taxon>
        <taxon>Heyndrickxia</taxon>
    </lineage>
</organism>
<dbReference type="AlphaFoldDB" id="A0A133K9J0"/>
<dbReference type="EMBL" id="LRPN01000211">
    <property type="protein sequence ID" value="KWZ76135.1"/>
    <property type="molecule type" value="Genomic_DNA"/>
</dbReference>
<protein>
    <submittedName>
        <fullName evidence="1">Uncharacterized protein</fullName>
    </submittedName>
</protein>
<dbReference type="PATRIC" id="fig|1398.22.peg.3895"/>
<reference evidence="2" key="1">
    <citation type="submission" date="2016-01" db="EMBL/GenBank/DDBJ databases">
        <authorList>
            <person name="Mitreva M."/>
            <person name="Pepin K.H."/>
            <person name="Mihindukulasuriya K.A."/>
            <person name="Fulton R."/>
            <person name="Fronick C."/>
            <person name="O'Laughlin M."/>
            <person name="Miner T."/>
            <person name="Herter B."/>
            <person name="Rosa B.A."/>
            <person name="Cordes M."/>
            <person name="Tomlinson C."/>
            <person name="Wollam A."/>
            <person name="Palsikar V.B."/>
            <person name="Mardis E.R."/>
            <person name="Wilson R.K."/>
        </authorList>
    </citation>
    <scope>NUCLEOTIDE SEQUENCE [LARGE SCALE GENOMIC DNA]</scope>
    <source>
        <strain evidence="2">GED7749B</strain>
    </source>
</reference>
<dbReference type="Proteomes" id="UP000070376">
    <property type="component" value="Unassembled WGS sequence"/>
</dbReference>
<evidence type="ECO:0000313" key="1">
    <source>
        <dbReference type="EMBL" id="KWZ76135.1"/>
    </source>
</evidence>